<keyword evidence="5 9" id="KW-0697">Rotamase</keyword>
<keyword evidence="4" id="KW-0963">Cytoplasm</keyword>
<dbReference type="GO" id="GO:0042026">
    <property type="term" value="P:protein refolding"/>
    <property type="evidence" value="ECO:0007669"/>
    <property type="project" value="UniProtKB-ARBA"/>
</dbReference>
<accession>A0A432LH67</accession>
<keyword evidence="6" id="KW-0143">Chaperone</keyword>
<dbReference type="PROSITE" id="PS50059">
    <property type="entry name" value="FKBP_PPIASE"/>
    <property type="match status" value="1"/>
</dbReference>
<comment type="function">
    <text evidence="8">Also involved in hydrogenase metallocenter assembly, probably by participating in the nickel insertion step. This function in hydrogenase biosynthesis requires chaperone activity and the presence of the metal-binding domain, but not PPIase activity.</text>
</comment>
<proteinExistence type="inferred from homology"/>
<dbReference type="EC" id="5.2.1.8" evidence="10"/>
<dbReference type="Pfam" id="PF00254">
    <property type="entry name" value="FKBP_C"/>
    <property type="match status" value="1"/>
</dbReference>
<evidence type="ECO:0000313" key="13">
    <source>
        <dbReference type="Proteomes" id="UP000278983"/>
    </source>
</evidence>
<dbReference type="PANTHER" id="PTHR47861:SF3">
    <property type="entry name" value="FKBP-TYPE PEPTIDYL-PROLYL CIS-TRANS ISOMERASE SLYD"/>
    <property type="match status" value="1"/>
</dbReference>
<comment type="catalytic activity">
    <reaction evidence="1 9 10">
        <text>[protein]-peptidylproline (omega=180) = [protein]-peptidylproline (omega=0)</text>
        <dbReference type="Rhea" id="RHEA:16237"/>
        <dbReference type="Rhea" id="RHEA-COMP:10747"/>
        <dbReference type="Rhea" id="RHEA-COMP:10748"/>
        <dbReference type="ChEBI" id="CHEBI:83833"/>
        <dbReference type="ChEBI" id="CHEBI:83834"/>
        <dbReference type="EC" id="5.2.1.8"/>
    </reaction>
</comment>
<keyword evidence="7 9" id="KW-0413">Isomerase</keyword>
<dbReference type="OrthoDB" id="9808891at2"/>
<sequence>MEEKTKNMFVAVAYNLYSIDNGKEEFIEEATIENPYTFLSGFGMVLPAFESAILEKQTGEKFEILLDKEQAYGEHDKDAVIELGREVFTIDGKFDDEKIFEGAMVPLMNEEGQRFQATVVKVDDTNVTVDLNYPLAGKTLKFIGHIIENREATNAEIESFVAQMSGEGGCGCGGGCNCGESSCDKDGGCNDGCGCGGCD</sequence>
<evidence type="ECO:0000256" key="10">
    <source>
        <dbReference type="RuleBase" id="RU003915"/>
    </source>
</evidence>
<evidence type="ECO:0000256" key="6">
    <source>
        <dbReference type="ARBA" id="ARBA00023186"/>
    </source>
</evidence>
<keyword evidence="13" id="KW-1185">Reference proteome</keyword>
<evidence type="ECO:0000256" key="4">
    <source>
        <dbReference type="ARBA" id="ARBA00022490"/>
    </source>
</evidence>
<dbReference type="Proteomes" id="UP000278983">
    <property type="component" value="Unassembled WGS sequence"/>
</dbReference>
<name>A0A432LH67_9BACT</name>
<evidence type="ECO:0000256" key="1">
    <source>
        <dbReference type="ARBA" id="ARBA00000971"/>
    </source>
</evidence>
<organism evidence="12 13">
    <name type="scientific">Prevotella koreensis</name>
    <dbReference type="NCBI Taxonomy" id="2490854"/>
    <lineage>
        <taxon>Bacteria</taxon>
        <taxon>Pseudomonadati</taxon>
        <taxon>Bacteroidota</taxon>
        <taxon>Bacteroidia</taxon>
        <taxon>Bacteroidales</taxon>
        <taxon>Prevotellaceae</taxon>
        <taxon>Prevotella</taxon>
    </lineage>
</organism>
<evidence type="ECO:0000259" key="11">
    <source>
        <dbReference type="PROSITE" id="PS50059"/>
    </source>
</evidence>
<feature type="domain" description="PPIase FKBP-type" evidence="11">
    <location>
        <begin position="7"/>
        <end position="81"/>
    </location>
</feature>
<comment type="similarity">
    <text evidence="3 10">Belongs to the FKBP-type PPIase family.</text>
</comment>
<evidence type="ECO:0000256" key="5">
    <source>
        <dbReference type="ARBA" id="ARBA00023110"/>
    </source>
</evidence>
<dbReference type="GO" id="GO:0005737">
    <property type="term" value="C:cytoplasm"/>
    <property type="evidence" value="ECO:0007669"/>
    <property type="project" value="UniProtKB-SubCell"/>
</dbReference>
<comment type="subcellular location">
    <subcellularLocation>
        <location evidence="2">Cytoplasm</location>
    </subcellularLocation>
</comment>
<dbReference type="RefSeq" id="WP_126677613.1">
    <property type="nucleotide sequence ID" value="NZ_CAUUVU010000021.1"/>
</dbReference>
<evidence type="ECO:0000256" key="8">
    <source>
        <dbReference type="ARBA" id="ARBA00037071"/>
    </source>
</evidence>
<dbReference type="GO" id="GO:0003755">
    <property type="term" value="F:peptidyl-prolyl cis-trans isomerase activity"/>
    <property type="evidence" value="ECO:0007669"/>
    <property type="project" value="UniProtKB-UniRule"/>
</dbReference>
<dbReference type="InterPro" id="IPR001179">
    <property type="entry name" value="PPIase_FKBP_dom"/>
</dbReference>
<dbReference type="EMBL" id="RYYU01000001">
    <property type="protein sequence ID" value="RUL58516.1"/>
    <property type="molecule type" value="Genomic_DNA"/>
</dbReference>
<dbReference type="Gene3D" id="3.10.50.40">
    <property type="match status" value="1"/>
</dbReference>
<dbReference type="SUPFAM" id="SSF54534">
    <property type="entry name" value="FKBP-like"/>
    <property type="match status" value="1"/>
</dbReference>
<gene>
    <name evidence="12" type="ORF">EHV08_01180</name>
</gene>
<evidence type="ECO:0000256" key="9">
    <source>
        <dbReference type="PROSITE-ProRule" id="PRU00277"/>
    </source>
</evidence>
<dbReference type="PANTHER" id="PTHR47861">
    <property type="entry name" value="FKBP-TYPE PEPTIDYL-PROLYL CIS-TRANS ISOMERASE SLYD"/>
    <property type="match status" value="1"/>
</dbReference>
<evidence type="ECO:0000313" key="12">
    <source>
        <dbReference type="EMBL" id="RUL58516.1"/>
    </source>
</evidence>
<dbReference type="InterPro" id="IPR046357">
    <property type="entry name" value="PPIase_dom_sf"/>
</dbReference>
<dbReference type="AlphaFoldDB" id="A0A432LH67"/>
<protein>
    <recommendedName>
        <fullName evidence="10">Peptidyl-prolyl cis-trans isomerase</fullName>
        <ecNumber evidence="10">5.2.1.8</ecNumber>
    </recommendedName>
</protein>
<evidence type="ECO:0000256" key="7">
    <source>
        <dbReference type="ARBA" id="ARBA00023235"/>
    </source>
</evidence>
<evidence type="ECO:0000256" key="2">
    <source>
        <dbReference type="ARBA" id="ARBA00004496"/>
    </source>
</evidence>
<reference evidence="12 13" key="1">
    <citation type="submission" date="2018-12" db="EMBL/GenBank/DDBJ databases">
        <title>Genome sequencing of Prevotella sp. KCOM 3155 (= JS262).</title>
        <authorList>
            <person name="Kook J.-K."/>
            <person name="Park S.-N."/>
            <person name="Lim Y.K."/>
        </authorList>
    </citation>
    <scope>NUCLEOTIDE SEQUENCE [LARGE SCALE GENOMIC DNA]</scope>
    <source>
        <strain evidence="12 13">KCOM 3155</strain>
    </source>
</reference>
<evidence type="ECO:0000256" key="3">
    <source>
        <dbReference type="ARBA" id="ARBA00006577"/>
    </source>
</evidence>
<comment type="caution">
    <text evidence="12">The sequence shown here is derived from an EMBL/GenBank/DDBJ whole genome shotgun (WGS) entry which is preliminary data.</text>
</comment>